<evidence type="ECO:0000259" key="2">
    <source>
        <dbReference type="Pfam" id="PF00248"/>
    </source>
</evidence>
<evidence type="ECO:0000313" key="4">
    <source>
        <dbReference type="Proteomes" id="UP000198226"/>
    </source>
</evidence>
<feature type="domain" description="NADP-dependent oxidoreductase" evidence="2">
    <location>
        <begin position="33"/>
        <end position="308"/>
    </location>
</feature>
<dbReference type="Gene3D" id="3.20.20.100">
    <property type="entry name" value="NADP-dependent oxidoreductase domain"/>
    <property type="match status" value="1"/>
</dbReference>
<dbReference type="RefSeq" id="WP_067301986.1">
    <property type="nucleotide sequence ID" value="NZ_LRMV01000007.1"/>
</dbReference>
<dbReference type="EMBL" id="LT607752">
    <property type="protein sequence ID" value="SCG59013.1"/>
    <property type="molecule type" value="Genomic_DNA"/>
</dbReference>
<keyword evidence="1" id="KW-0560">Oxidoreductase</keyword>
<dbReference type="InterPro" id="IPR036812">
    <property type="entry name" value="NAD(P)_OxRdtase_dom_sf"/>
</dbReference>
<sequence>MRYRQLGGSGVEVSEISLGLVYAVGVDTDLIRRCTEAAFDVGVTFFNTANAYGRGAAEAAWGEILTRHPRDSYVLATKVWGQMSDDEADRGLSAAQIAKQIDASLRRLRVDHVDLYQAHRFDVTVPLEETVAALQEVVRQGKARYLGFSEWTTEQVEAAVEIGGPDLFVSSQPQYSMLWRAPEAELFALGARHGISHVVWSPLAEGVLTGKYRPGQAPPPGSRAAGELRSGSMDPLLSERTLAAVERLRPVAAAVGLTMSQLALAWVLRRTEVASAITGASRPEQVHANAAASSVALGADVLAAIDDALGDVPVTGPVLAPLAEAGVRRRGR</sequence>
<dbReference type="OrthoDB" id="9768793at2"/>
<dbReference type="SUPFAM" id="SSF51430">
    <property type="entry name" value="NAD(P)-linked oxidoreductase"/>
    <property type="match status" value="1"/>
</dbReference>
<keyword evidence="4" id="KW-1185">Reference proteome</keyword>
<dbReference type="GO" id="GO:0016491">
    <property type="term" value="F:oxidoreductase activity"/>
    <property type="evidence" value="ECO:0007669"/>
    <property type="project" value="UniProtKB-KW"/>
</dbReference>
<evidence type="ECO:0000256" key="1">
    <source>
        <dbReference type="ARBA" id="ARBA00023002"/>
    </source>
</evidence>
<reference evidence="4" key="1">
    <citation type="submission" date="2016-06" db="EMBL/GenBank/DDBJ databases">
        <authorList>
            <person name="Varghese N."/>
            <person name="Submissions Spin"/>
        </authorList>
    </citation>
    <scope>NUCLEOTIDE SEQUENCE [LARGE SCALE GENOMIC DNA]</scope>
    <source>
        <strain evidence="4">DSM 44983</strain>
    </source>
</reference>
<dbReference type="Proteomes" id="UP000198226">
    <property type="component" value="Chromosome I"/>
</dbReference>
<name>A0A120F9Z1_9ACTN</name>
<dbReference type="InterPro" id="IPR050523">
    <property type="entry name" value="AKR_Detox_Biosynth"/>
</dbReference>
<dbReference type="InterPro" id="IPR023210">
    <property type="entry name" value="NADP_OxRdtase_dom"/>
</dbReference>
<gene>
    <name evidence="3" type="ORF">GA0070623_2661</name>
</gene>
<dbReference type="Pfam" id="PF00248">
    <property type="entry name" value="Aldo_ket_red"/>
    <property type="match status" value="1"/>
</dbReference>
<proteinExistence type="predicted"/>
<dbReference type="PANTHER" id="PTHR43364:SF4">
    <property type="entry name" value="NAD(P)-LINKED OXIDOREDUCTASE SUPERFAMILY PROTEIN"/>
    <property type="match status" value="1"/>
</dbReference>
<accession>A0A120F9Z1</accession>
<dbReference type="PANTHER" id="PTHR43364">
    <property type="entry name" value="NADH-SPECIFIC METHYLGLYOXAL REDUCTASE-RELATED"/>
    <property type="match status" value="1"/>
</dbReference>
<evidence type="ECO:0000313" key="3">
    <source>
        <dbReference type="EMBL" id="SCG59013.1"/>
    </source>
</evidence>
<protein>
    <submittedName>
        <fullName evidence="3">Predicted oxidoreductase</fullName>
    </submittedName>
</protein>
<dbReference type="AlphaFoldDB" id="A0A120F9Z1"/>
<organism evidence="3 4">
    <name type="scientific">Micromonospora rifamycinica</name>
    <dbReference type="NCBI Taxonomy" id="291594"/>
    <lineage>
        <taxon>Bacteria</taxon>
        <taxon>Bacillati</taxon>
        <taxon>Actinomycetota</taxon>
        <taxon>Actinomycetes</taxon>
        <taxon>Micromonosporales</taxon>
        <taxon>Micromonosporaceae</taxon>
        <taxon>Micromonospora</taxon>
    </lineage>
</organism>